<dbReference type="RefSeq" id="WP_163567281.1">
    <property type="nucleotide sequence ID" value="NZ_BAAANY010000002.1"/>
</dbReference>
<evidence type="ECO:0000256" key="4">
    <source>
        <dbReference type="ARBA" id="ARBA00022759"/>
    </source>
</evidence>
<proteinExistence type="inferred from homology"/>
<reference evidence="8" key="1">
    <citation type="journal article" date="2019" name="Int. J. Syst. Evol. Microbiol.">
        <title>The Global Catalogue of Microorganisms (GCM) 10K type strain sequencing project: providing services to taxonomists for standard genome sequencing and annotation.</title>
        <authorList>
            <consortium name="The Broad Institute Genomics Platform"/>
            <consortium name="The Broad Institute Genome Sequencing Center for Infectious Disease"/>
            <person name="Wu L."/>
            <person name="Ma J."/>
        </authorList>
    </citation>
    <scope>NUCLEOTIDE SEQUENCE [LARGE SCALE GENOMIC DNA]</scope>
    <source>
        <strain evidence="8">JCM 14718</strain>
    </source>
</reference>
<dbReference type="EMBL" id="BAAANY010000002">
    <property type="protein sequence ID" value="GAA1661624.1"/>
    <property type="molecule type" value="Genomic_DNA"/>
</dbReference>
<organism evidence="7 8">
    <name type="scientific">Fodinicola feengrottensis</name>
    <dbReference type="NCBI Taxonomy" id="435914"/>
    <lineage>
        <taxon>Bacteria</taxon>
        <taxon>Bacillati</taxon>
        <taxon>Actinomycetota</taxon>
        <taxon>Actinomycetes</taxon>
        <taxon>Mycobacteriales</taxon>
        <taxon>Fodinicola</taxon>
    </lineage>
</organism>
<dbReference type="HAMAP" id="MF_00801">
    <property type="entry name" value="Endonuclease_5"/>
    <property type="match status" value="1"/>
</dbReference>
<dbReference type="Pfam" id="PF04493">
    <property type="entry name" value="Endonuclease_5"/>
    <property type="match status" value="1"/>
</dbReference>
<evidence type="ECO:0000256" key="6">
    <source>
        <dbReference type="HAMAP-Rule" id="MF_00801"/>
    </source>
</evidence>
<comment type="function">
    <text evidence="6">DNA repair enzyme involved in the repair of deaminated bases. Selectively cleaves double-stranded DNA at the second phosphodiester bond 3' to a deoxyinosine leaving behind the intact lesion on the nicked DNA.</text>
</comment>
<keyword evidence="8" id="KW-1185">Reference proteome</keyword>
<name>A0ABP4RTS8_9ACTN</name>
<comment type="subcellular location">
    <subcellularLocation>
        <location evidence="1 6">Cytoplasm</location>
    </subcellularLocation>
</comment>
<gene>
    <name evidence="6" type="primary">nfi</name>
    <name evidence="7" type="ORF">GCM10009765_08940</name>
</gene>
<evidence type="ECO:0000313" key="7">
    <source>
        <dbReference type="EMBL" id="GAA1661624.1"/>
    </source>
</evidence>
<accession>A0ABP4RTS8</accession>
<dbReference type="EC" id="3.1.21.7" evidence="6"/>
<evidence type="ECO:0000256" key="5">
    <source>
        <dbReference type="ARBA" id="ARBA00022801"/>
    </source>
</evidence>
<keyword evidence="6" id="KW-0234">DNA repair</keyword>
<dbReference type="InterPro" id="IPR007581">
    <property type="entry name" value="Endonuclease-V"/>
</dbReference>
<sequence length="218" mass="23454">MEPVSIAQAEELQQRLASQVEVPRAQIPMPRTVAGLDISYAVGSDRIATTAVLLNLETGAILEESTVHGVATFPYVPGLLAFREVPALLEALGQLRNQPDLLLVDGQGIAHPRRCGSACHLGIRAGLPAIGCAKTRFIGEHREPGPHRGDQAPLLDNGELIGHVLRTQDNVKPMYVSPGHRVGFEQSCDIVLAACSSFRLPDPIRHADRLSRAALALY</sequence>
<keyword evidence="6" id="KW-0479">Metal-binding</keyword>
<dbReference type="GO" id="GO:0004519">
    <property type="term" value="F:endonuclease activity"/>
    <property type="evidence" value="ECO:0007669"/>
    <property type="project" value="UniProtKB-KW"/>
</dbReference>
<evidence type="ECO:0000256" key="3">
    <source>
        <dbReference type="ARBA" id="ARBA00022722"/>
    </source>
</evidence>
<keyword evidence="6" id="KW-0227">DNA damage</keyword>
<keyword evidence="6" id="KW-0460">Magnesium</keyword>
<comment type="cofactor">
    <cofactor evidence="6">
        <name>Mg(2+)</name>
        <dbReference type="ChEBI" id="CHEBI:18420"/>
    </cofactor>
</comment>
<dbReference type="PANTHER" id="PTHR28511:SF1">
    <property type="entry name" value="ENDONUCLEASE V"/>
    <property type="match status" value="1"/>
</dbReference>
<keyword evidence="3 6" id="KW-0540">Nuclease</keyword>
<keyword evidence="5 6" id="KW-0378">Hydrolase</keyword>
<dbReference type="Proteomes" id="UP001500618">
    <property type="component" value="Unassembled WGS sequence"/>
</dbReference>
<evidence type="ECO:0000256" key="2">
    <source>
        <dbReference type="ARBA" id="ARBA00022490"/>
    </source>
</evidence>
<evidence type="ECO:0000313" key="8">
    <source>
        <dbReference type="Proteomes" id="UP001500618"/>
    </source>
</evidence>
<feature type="binding site" evidence="6">
    <location>
        <position position="37"/>
    </location>
    <ligand>
        <name>Mg(2+)</name>
        <dbReference type="ChEBI" id="CHEBI:18420"/>
    </ligand>
</feature>
<dbReference type="Gene3D" id="3.30.2170.10">
    <property type="entry name" value="archaeoglobus fulgidus dsm 4304 superfamily"/>
    <property type="match status" value="1"/>
</dbReference>
<dbReference type="PANTHER" id="PTHR28511">
    <property type="entry name" value="ENDONUCLEASE V"/>
    <property type="match status" value="1"/>
</dbReference>
<keyword evidence="2 6" id="KW-0963">Cytoplasm</keyword>
<comment type="catalytic activity">
    <reaction evidence="6">
        <text>Endonucleolytic cleavage at apurinic or apyrimidinic sites to products with a 5'-phosphate.</text>
        <dbReference type="EC" id="3.1.21.7"/>
    </reaction>
</comment>
<keyword evidence="4 6" id="KW-0255">Endonuclease</keyword>
<dbReference type="CDD" id="cd06559">
    <property type="entry name" value="Endonuclease_V"/>
    <property type="match status" value="1"/>
</dbReference>
<feature type="site" description="Interaction with target DNA" evidence="6">
    <location>
        <position position="75"/>
    </location>
</feature>
<comment type="similarity">
    <text evidence="6">Belongs to the endonuclease V family.</text>
</comment>
<protein>
    <recommendedName>
        <fullName evidence="6">Endonuclease V</fullName>
        <ecNumber evidence="6">3.1.21.7</ecNumber>
    </recommendedName>
    <alternativeName>
        <fullName evidence="6">Deoxyinosine 3'endonuclease</fullName>
    </alternativeName>
    <alternativeName>
        <fullName evidence="6">Deoxyribonuclease V</fullName>
        <shortName evidence="6">DNase V</shortName>
    </alternativeName>
</protein>
<comment type="caution">
    <text evidence="7">The sequence shown here is derived from an EMBL/GenBank/DDBJ whole genome shotgun (WGS) entry which is preliminary data.</text>
</comment>
<evidence type="ECO:0000256" key="1">
    <source>
        <dbReference type="ARBA" id="ARBA00004496"/>
    </source>
</evidence>
<feature type="binding site" evidence="6">
    <location>
        <position position="105"/>
    </location>
    <ligand>
        <name>Mg(2+)</name>
        <dbReference type="ChEBI" id="CHEBI:18420"/>
    </ligand>
</feature>